<dbReference type="WBParaSite" id="JU765_v2.g19281.t1">
    <property type="protein sequence ID" value="JU765_v2.g19281.t1"/>
    <property type="gene ID" value="JU765_v2.g19281"/>
</dbReference>
<organism evidence="1 2">
    <name type="scientific">Panagrolaimus sp. JU765</name>
    <dbReference type="NCBI Taxonomy" id="591449"/>
    <lineage>
        <taxon>Eukaryota</taxon>
        <taxon>Metazoa</taxon>
        <taxon>Ecdysozoa</taxon>
        <taxon>Nematoda</taxon>
        <taxon>Chromadorea</taxon>
        <taxon>Rhabditida</taxon>
        <taxon>Tylenchina</taxon>
        <taxon>Panagrolaimomorpha</taxon>
        <taxon>Panagrolaimoidea</taxon>
        <taxon>Panagrolaimidae</taxon>
        <taxon>Panagrolaimus</taxon>
    </lineage>
</organism>
<reference evidence="2" key="1">
    <citation type="submission" date="2022-11" db="UniProtKB">
        <authorList>
            <consortium name="WormBaseParasite"/>
        </authorList>
    </citation>
    <scope>IDENTIFICATION</scope>
</reference>
<accession>A0AC34QTL7</accession>
<proteinExistence type="predicted"/>
<evidence type="ECO:0000313" key="1">
    <source>
        <dbReference type="Proteomes" id="UP000887576"/>
    </source>
</evidence>
<sequence length="164" mass="18658">MGCIIVKLFDPSPPDSSIRDFWHIKGVIVDPSSSQSDTGNQTTNRVLKRPAGVLYVYNGRLVYRKRHCTCTDSNEKELQFDICDIQHVNSYNKFTSNNNGKTYSYNVLDIVVADGTNTMHVGFISNKSEEIGRRLKEICIKHRQKPKIYQFNSVDVDGVEIDLP</sequence>
<dbReference type="Proteomes" id="UP000887576">
    <property type="component" value="Unplaced"/>
</dbReference>
<evidence type="ECO:0000313" key="2">
    <source>
        <dbReference type="WBParaSite" id="JU765_v2.g19281.t1"/>
    </source>
</evidence>
<name>A0AC34QTL7_9BILA</name>
<protein>
    <submittedName>
        <fullName evidence="2">Uncharacterized protein</fullName>
    </submittedName>
</protein>